<dbReference type="EMBL" id="OX451737">
    <property type="protein sequence ID" value="CAI8600548.1"/>
    <property type="molecule type" value="Genomic_DNA"/>
</dbReference>
<evidence type="ECO:0000313" key="2">
    <source>
        <dbReference type="EMBL" id="CAI8600548.1"/>
    </source>
</evidence>
<feature type="region of interest" description="Disordered" evidence="1">
    <location>
        <begin position="26"/>
        <end position="78"/>
    </location>
</feature>
<dbReference type="AlphaFoldDB" id="A0AAV0ZSI1"/>
<evidence type="ECO:0000313" key="3">
    <source>
        <dbReference type="Proteomes" id="UP001157006"/>
    </source>
</evidence>
<dbReference type="Proteomes" id="UP001157006">
    <property type="component" value="Chromosome 2"/>
</dbReference>
<keyword evidence="3" id="KW-1185">Reference proteome</keyword>
<protein>
    <submittedName>
        <fullName evidence="2">Uncharacterized protein</fullName>
    </submittedName>
</protein>
<gene>
    <name evidence="2" type="ORF">VFH_II229000</name>
</gene>
<accession>A0AAV0ZSI1</accession>
<proteinExistence type="predicted"/>
<reference evidence="2 3" key="1">
    <citation type="submission" date="2023-01" db="EMBL/GenBank/DDBJ databases">
        <authorList>
            <person name="Kreplak J."/>
        </authorList>
    </citation>
    <scope>NUCLEOTIDE SEQUENCE [LARGE SCALE GENOMIC DNA]</scope>
</reference>
<sequence length="136" mass="14812">MKIIFSHYIQKSLKFKTLSQVSHEKNKKAKVTKLSISPPSPSASSTSSKHPQPRAALPVTPTAATRSSGRFPPPQIPRSDILPPASTLVSMQALPDLLPLFPSCCLIHILASDSISMIQFSVTPLDSLVDFIFYVI</sequence>
<organism evidence="2 3">
    <name type="scientific">Vicia faba</name>
    <name type="common">Broad bean</name>
    <name type="synonym">Faba vulgaris</name>
    <dbReference type="NCBI Taxonomy" id="3906"/>
    <lineage>
        <taxon>Eukaryota</taxon>
        <taxon>Viridiplantae</taxon>
        <taxon>Streptophyta</taxon>
        <taxon>Embryophyta</taxon>
        <taxon>Tracheophyta</taxon>
        <taxon>Spermatophyta</taxon>
        <taxon>Magnoliopsida</taxon>
        <taxon>eudicotyledons</taxon>
        <taxon>Gunneridae</taxon>
        <taxon>Pentapetalae</taxon>
        <taxon>rosids</taxon>
        <taxon>fabids</taxon>
        <taxon>Fabales</taxon>
        <taxon>Fabaceae</taxon>
        <taxon>Papilionoideae</taxon>
        <taxon>50 kb inversion clade</taxon>
        <taxon>NPAAA clade</taxon>
        <taxon>Hologalegina</taxon>
        <taxon>IRL clade</taxon>
        <taxon>Fabeae</taxon>
        <taxon>Vicia</taxon>
    </lineage>
</organism>
<name>A0AAV0ZSI1_VICFA</name>
<evidence type="ECO:0000256" key="1">
    <source>
        <dbReference type="SAM" id="MobiDB-lite"/>
    </source>
</evidence>